<dbReference type="PANTHER" id="PTHR43252:SF7">
    <property type="entry name" value="TRANSCRIPTIONAL REGULATOR YQJI"/>
    <property type="match status" value="1"/>
</dbReference>
<dbReference type="EMBL" id="NBBJ01000001">
    <property type="protein sequence ID" value="OWK32587.1"/>
    <property type="molecule type" value="Genomic_DNA"/>
</dbReference>
<dbReference type="Pfam" id="PF03551">
    <property type="entry name" value="PadR"/>
    <property type="match status" value="1"/>
</dbReference>
<evidence type="ECO:0000313" key="3">
    <source>
        <dbReference type="EMBL" id="OWK32587.1"/>
    </source>
</evidence>
<dbReference type="InterPro" id="IPR036390">
    <property type="entry name" value="WH_DNA-bd_sf"/>
</dbReference>
<reference evidence="3 4" key="1">
    <citation type="submission" date="2017-03" db="EMBL/GenBank/DDBJ databases">
        <title>Genome sequence of Sphingomonas mucosissima DSM 17494.</title>
        <authorList>
            <person name="Poehlein A."/>
            <person name="Wuebbeler J.H."/>
            <person name="Steinbuechel A."/>
            <person name="Daniel R."/>
        </authorList>
    </citation>
    <scope>NUCLEOTIDE SEQUENCE [LARGE SCALE GENOMIC DNA]</scope>
    <source>
        <strain evidence="3 4">DSM 17494</strain>
    </source>
</reference>
<feature type="region of interest" description="Disordered" evidence="1">
    <location>
        <begin position="1"/>
        <end position="36"/>
    </location>
</feature>
<dbReference type="Gene3D" id="1.10.10.10">
    <property type="entry name" value="Winged helix-like DNA-binding domain superfamily/Winged helix DNA-binding domain"/>
    <property type="match status" value="1"/>
</dbReference>
<dbReference type="InterPro" id="IPR005149">
    <property type="entry name" value="Tscrpt_reg_PadR_N"/>
</dbReference>
<feature type="domain" description="Transcription regulator PadR N-terminal" evidence="2">
    <location>
        <begin position="109"/>
        <end position="177"/>
    </location>
</feature>
<dbReference type="RefSeq" id="WP_245832752.1">
    <property type="nucleotide sequence ID" value="NZ_NBBJ01000001.1"/>
</dbReference>
<feature type="compositionally biased region" description="Basic and acidic residues" evidence="1">
    <location>
        <begin position="24"/>
        <end position="34"/>
    </location>
</feature>
<dbReference type="AlphaFoldDB" id="A0A245ZS60"/>
<keyword evidence="4" id="KW-1185">Reference proteome</keyword>
<name>A0A245ZS60_9SPHN</name>
<dbReference type="Proteomes" id="UP000197783">
    <property type="component" value="Unassembled WGS sequence"/>
</dbReference>
<sequence>METEEATGRGAKRVGPRRAAARKAAREAGAGEKKRMGRAARVAAGVAAAAAAAGGAAAARGGKVRGPKAGVGPKAAKARAGRAAGKGMGKLVGLRRARMFDNGELRLVLLKLIADEPRHGYELIKSIEELAGGGYAPSPGVIYPTLTMLSESGHVAGDDDGEGRRRFSITGAGSAELVENEERVGKLFTRLSTVGEKHKRTDATPVRRAMINLKVALQDRLGQGETSDETLLQVAALIDEAAQRIERLG</sequence>
<feature type="compositionally biased region" description="Basic residues" evidence="1">
    <location>
        <begin position="10"/>
        <end position="23"/>
    </location>
</feature>
<accession>A0A245ZS60</accession>
<dbReference type="PANTHER" id="PTHR43252">
    <property type="entry name" value="TRANSCRIPTIONAL REGULATOR YQJI"/>
    <property type="match status" value="1"/>
</dbReference>
<evidence type="ECO:0000256" key="1">
    <source>
        <dbReference type="SAM" id="MobiDB-lite"/>
    </source>
</evidence>
<dbReference type="InterPro" id="IPR036388">
    <property type="entry name" value="WH-like_DNA-bd_sf"/>
</dbReference>
<organism evidence="3 4">
    <name type="scientific">Sphingomonas mucosissima</name>
    <dbReference type="NCBI Taxonomy" id="370959"/>
    <lineage>
        <taxon>Bacteria</taxon>
        <taxon>Pseudomonadati</taxon>
        <taxon>Pseudomonadota</taxon>
        <taxon>Alphaproteobacteria</taxon>
        <taxon>Sphingomonadales</taxon>
        <taxon>Sphingomonadaceae</taxon>
        <taxon>Sphingomonas</taxon>
    </lineage>
</organism>
<gene>
    <name evidence="3" type="primary">yqjI</name>
    <name evidence="3" type="ORF">SPMU_09230</name>
</gene>
<evidence type="ECO:0000313" key="4">
    <source>
        <dbReference type="Proteomes" id="UP000197783"/>
    </source>
</evidence>
<dbReference type="SUPFAM" id="SSF46785">
    <property type="entry name" value="Winged helix' DNA-binding domain"/>
    <property type="match status" value="1"/>
</dbReference>
<comment type="caution">
    <text evidence="3">The sequence shown here is derived from an EMBL/GenBank/DDBJ whole genome shotgun (WGS) entry which is preliminary data.</text>
</comment>
<evidence type="ECO:0000259" key="2">
    <source>
        <dbReference type="Pfam" id="PF03551"/>
    </source>
</evidence>
<proteinExistence type="predicted"/>
<protein>
    <submittedName>
        <fullName evidence="3">Transcriptional regulator YqjI</fullName>
    </submittedName>
</protein>